<evidence type="ECO:0008006" key="5">
    <source>
        <dbReference type="Google" id="ProtNLM"/>
    </source>
</evidence>
<sequence>MNTKQIFDELRSREKIEDESELLNFFDSLPEVRVGEILSKWKGGDFNTGHWGHESLIEMNWFGKWFKSKFDAIPLVCFNNDGKLFSNHIMKGEASLWEVEFRGKSSATMIYDGIPIFDHFRKVDDNTLLGVMNGKPIEGFPDIVFNGKYYYFYLERLADFPVEFTEEK</sequence>
<feature type="domain" description="GXWXG" evidence="1">
    <location>
        <begin position="25"/>
        <end position="82"/>
    </location>
</feature>
<dbReference type="RefSeq" id="WP_099119383.1">
    <property type="nucleotide sequence ID" value="NZ_CAWLVK010000485.1"/>
</dbReference>
<dbReference type="Gene3D" id="2.40.128.580">
    <property type="entry name" value="GXWXG domain"/>
    <property type="match status" value="1"/>
</dbReference>
<dbReference type="EMBL" id="CBXE010000485">
    <property type="protein sequence ID" value="CDL87352.1"/>
    <property type="molecule type" value="Genomic_DNA"/>
</dbReference>
<dbReference type="InterPro" id="IPR025568">
    <property type="entry name" value="DUF4334"/>
</dbReference>
<gene>
    <name evidence="3" type="ORF">XCR1_890018</name>
</gene>
<dbReference type="Proteomes" id="UP000019197">
    <property type="component" value="Unassembled WGS sequence"/>
</dbReference>
<reference evidence="3 4" key="1">
    <citation type="submission" date="2013-11" db="EMBL/GenBank/DDBJ databases">
        <title>Draft genome sequence and annotation of the entomopathogenic bacterium, Xenorhabdus cabanillasi strain JM26.</title>
        <authorList>
            <person name="Gualtieri M."/>
            <person name="Ogier J.C."/>
            <person name="Pages S."/>
            <person name="Givaudan A."/>
            <person name="Gaudriault S."/>
        </authorList>
    </citation>
    <scope>NUCLEOTIDE SEQUENCE [LARGE SCALE GENOMIC DNA]</scope>
    <source>
        <strain evidence="3 4">JM26</strain>
    </source>
</reference>
<dbReference type="Pfam" id="PF14232">
    <property type="entry name" value="DUF4334"/>
    <property type="match status" value="1"/>
</dbReference>
<dbReference type="Pfam" id="PF14231">
    <property type="entry name" value="GXWXG"/>
    <property type="match status" value="1"/>
</dbReference>
<evidence type="ECO:0000313" key="4">
    <source>
        <dbReference type="Proteomes" id="UP000019197"/>
    </source>
</evidence>
<name>W1J9A8_9GAMM</name>
<dbReference type="OrthoDB" id="8905397at2"/>
<dbReference type="AlphaFoldDB" id="W1J9A8"/>
<accession>W1J9A8</accession>
<organism evidence="3 4">
    <name type="scientific">Xenorhabdus cabanillasii JM26</name>
    <dbReference type="NCBI Taxonomy" id="1427517"/>
    <lineage>
        <taxon>Bacteria</taxon>
        <taxon>Pseudomonadati</taxon>
        <taxon>Pseudomonadota</taxon>
        <taxon>Gammaproteobacteria</taxon>
        <taxon>Enterobacterales</taxon>
        <taxon>Morganellaceae</taxon>
        <taxon>Xenorhabdus</taxon>
    </lineage>
</organism>
<feature type="domain" description="DUF4334" evidence="2">
    <location>
        <begin position="92"/>
        <end position="156"/>
    </location>
</feature>
<evidence type="ECO:0000259" key="1">
    <source>
        <dbReference type="Pfam" id="PF14231"/>
    </source>
</evidence>
<dbReference type="InterPro" id="IPR025951">
    <property type="entry name" value="GXWXG_dom"/>
</dbReference>
<protein>
    <recommendedName>
        <fullName evidence="5">DUF4334 domain-containing protein</fullName>
    </recommendedName>
</protein>
<comment type="caution">
    <text evidence="3">The sequence shown here is derived from an EMBL/GenBank/DDBJ whole genome shotgun (WGS) entry which is preliminary data.</text>
</comment>
<proteinExistence type="predicted"/>
<evidence type="ECO:0000313" key="3">
    <source>
        <dbReference type="EMBL" id="CDL87352.1"/>
    </source>
</evidence>
<evidence type="ECO:0000259" key="2">
    <source>
        <dbReference type="Pfam" id="PF14232"/>
    </source>
</evidence>